<dbReference type="EMBL" id="JAFNEN010003253">
    <property type="protein sequence ID" value="KAG8172020.1"/>
    <property type="molecule type" value="Genomic_DNA"/>
</dbReference>
<feature type="non-terminal residue" evidence="2">
    <location>
        <position position="158"/>
    </location>
</feature>
<evidence type="ECO:0000313" key="3">
    <source>
        <dbReference type="Proteomes" id="UP000827092"/>
    </source>
</evidence>
<sequence length="158" mass="17649">MTGRCVCKPGILGMKCDECPAGTILGPEGCLDESLSEWVSGSCDILTCFHGAECRELPDRRAQCKCDLKCDALATDDFVCGSDGNTYASECQMKLFSCRYQRTIEATALSACPKDSKKKHSKIPLFLKRSTKKKHIWMQRQLNNFTASTRSKRDKYNS</sequence>
<protein>
    <recommendedName>
        <fullName evidence="1">Kazal-like domain-containing protein</fullName>
    </recommendedName>
</protein>
<gene>
    <name evidence="2" type="ORF">JTE90_023665</name>
</gene>
<keyword evidence="3" id="KW-1185">Reference proteome</keyword>
<dbReference type="Proteomes" id="UP000827092">
    <property type="component" value="Unassembled WGS sequence"/>
</dbReference>
<accession>A0AAV6TJB8</accession>
<dbReference type="CDD" id="cd00104">
    <property type="entry name" value="KAZAL_FS"/>
    <property type="match status" value="1"/>
</dbReference>
<proteinExistence type="predicted"/>
<reference evidence="2 3" key="1">
    <citation type="journal article" date="2022" name="Nat. Ecol. Evol.">
        <title>A masculinizing supergene underlies an exaggerated male reproductive morph in a spider.</title>
        <authorList>
            <person name="Hendrickx F."/>
            <person name="De Corte Z."/>
            <person name="Sonet G."/>
            <person name="Van Belleghem S.M."/>
            <person name="Kostlbacher S."/>
            <person name="Vangestel C."/>
        </authorList>
    </citation>
    <scope>NUCLEOTIDE SEQUENCE [LARGE SCALE GENOMIC DNA]</scope>
    <source>
        <strain evidence="2">W744_W776</strain>
    </source>
</reference>
<evidence type="ECO:0000259" key="1">
    <source>
        <dbReference type="PROSITE" id="PS51465"/>
    </source>
</evidence>
<dbReference type="InterPro" id="IPR036058">
    <property type="entry name" value="Kazal_dom_sf"/>
</dbReference>
<dbReference type="Gene3D" id="2.10.25.10">
    <property type="entry name" value="Laminin"/>
    <property type="match status" value="1"/>
</dbReference>
<dbReference type="InterPro" id="IPR002049">
    <property type="entry name" value="LE_dom"/>
</dbReference>
<dbReference type="AlphaFoldDB" id="A0AAV6TJB8"/>
<dbReference type="InterPro" id="IPR000742">
    <property type="entry name" value="EGF"/>
</dbReference>
<dbReference type="Pfam" id="PF00053">
    <property type="entry name" value="EGF_laminin"/>
    <property type="match status" value="1"/>
</dbReference>
<name>A0AAV6TJB8_9ARAC</name>
<dbReference type="SMART" id="SM00280">
    <property type="entry name" value="KAZAL"/>
    <property type="match status" value="1"/>
</dbReference>
<dbReference type="CDD" id="cd00055">
    <property type="entry name" value="EGF_Lam"/>
    <property type="match status" value="1"/>
</dbReference>
<dbReference type="PROSITE" id="PS51465">
    <property type="entry name" value="KAZAL_2"/>
    <property type="match status" value="1"/>
</dbReference>
<evidence type="ECO:0000313" key="2">
    <source>
        <dbReference type="EMBL" id="KAG8172020.1"/>
    </source>
</evidence>
<dbReference type="SUPFAM" id="SSF100895">
    <property type="entry name" value="Kazal-type serine protease inhibitors"/>
    <property type="match status" value="1"/>
</dbReference>
<dbReference type="InterPro" id="IPR002350">
    <property type="entry name" value="Kazal_dom"/>
</dbReference>
<organism evidence="2 3">
    <name type="scientific">Oedothorax gibbosus</name>
    <dbReference type="NCBI Taxonomy" id="931172"/>
    <lineage>
        <taxon>Eukaryota</taxon>
        <taxon>Metazoa</taxon>
        <taxon>Ecdysozoa</taxon>
        <taxon>Arthropoda</taxon>
        <taxon>Chelicerata</taxon>
        <taxon>Arachnida</taxon>
        <taxon>Araneae</taxon>
        <taxon>Araneomorphae</taxon>
        <taxon>Entelegynae</taxon>
        <taxon>Araneoidea</taxon>
        <taxon>Linyphiidae</taxon>
        <taxon>Erigoninae</taxon>
        <taxon>Oedothorax</taxon>
    </lineage>
</organism>
<dbReference type="Pfam" id="PF07648">
    <property type="entry name" value="Kazal_2"/>
    <property type="match status" value="1"/>
</dbReference>
<dbReference type="Gene3D" id="3.30.60.30">
    <property type="match status" value="1"/>
</dbReference>
<comment type="caution">
    <text evidence="2">The sequence shown here is derived from an EMBL/GenBank/DDBJ whole genome shotgun (WGS) entry which is preliminary data.</text>
</comment>
<dbReference type="PROSITE" id="PS00022">
    <property type="entry name" value="EGF_1"/>
    <property type="match status" value="1"/>
</dbReference>
<feature type="domain" description="Kazal-like" evidence="1">
    <location>
        <begin position="58"/>
        <end position="114"/>
    </location>
</feature>